<evidence type="ECO:0000313" key="2">
    <source>
        <dbReference type="EMBL" id="CAA9571292.1"/>
    </source>
</evidence>
<feature type="compositionally biased region" description="Low complexity" evidence="1">
    <location>
        <begin position="65"/>
        <end position="74"/>
    </location>
</feature>
<feature type="non-terminal residue" evidence="2">
    <location>
        <position position="1"/>
    </location>
</feature>
<feature type="region of interest" description="Disordered" evidence="1">
    <location>
        <begin position="1"/>
        <end position="231"/>
    </location>
</feature>
<protein>
    <submittedName>
        <fullName evidence="2">Two-component transcriptional response regulator, winged helix family</fullName>
    </submittedName>
</protein>
<feature type="compositionally biased region" description="Basic and acidic residues" evidence="1">
    <location>
        <begin position="49"/>
        <end position="60"/>
    </location>
</feature>
<reference evidence="2" key="1">
    <citation type="submission" date="2020-02" db="EMBL/GenBank/DDBJ databases">
        <authorList>
            <person name="Meier V. D."/>
        </authorList>
    </citation>
    <scope>NUCLEOTIDE SEQUENCE</scope>
    <source>
        <strain evidence="2">AVDCRST_MAG49</strain>
    </source>
</reference>
<feature type="compositionally biased region" description="Low complexity" evidence="1">
    <location>
        <begin position="106"/>
        <end position="127"/>
    </location>
</feature>
<evidence type="ECO:0000256" key="1">
    <source>
        <dbReference type="SAM" id="MobiDB-lite"/>
    </source>
</evidence>
<dbReference type="EMBL" id="CADCWG010000253">
    <property type="protein sequence ID" value="CAA9571292.1"/>
    <property type="molecule type" value="Genomic_DNA"/>
</dbReference>
<feature type="non-terminal residue" evidence="2">
    <location>
        <position position="231"/>
    </location>
</feature>
<feature type="compositionally biased region" description="Basic residues" evidence="1">
    <location>
        <begin position="32"/>
        <end position="48"/>
    </location>
</feature>
<organism evidence="2">
    <name type="scientific">uncultured Thermomicrobiales bacterium</name>
    <dbReference type="NCBI Taxonomy" id="1645740"/>
    <lineage>
        <taxon>Bacteria</taxon>
        <taxon>Pseudomonadati</taxon>
        <taxon>Thermomicrobiota</taxon>
        <taxon>Thermomicrobia</taxon>
        <taxon>Thermomicrobiales</taxon>
        <taxon>environmental samples</taxon>
    </lineage>
</organism>
<dbReference type="AlphaFoldDB" id="A0A6J4VA36"/>
<name>A0A6J4VA36_9BACT</name>
<proteinExistence type="predicted"/>
<feature type="compositionally biased region" description="Basic residues" evidence="1">
    <location>
        <begin position="83"/>
        <end position="101"/>
    </location>
</feature>
<feature type="compositionally biased region" description="Basic residues" evidence="1">
    <location>
        <begin position="1"/>
        <end position="18"/>
    </location>
</feature>
<gene>
    <name evidence="2" type="ORF">AVDCRST_MAG49-3642</name>
</gene>
<accession>A0A6J4VA36</accession>
<feature type="compositionally biased region" description="Basic and acidic residues" evidence="1">
    <location>
        <begin position="215"/>
        <end position="231"/>
    </location>
</feature>
<sequence>DAAGAHRRRRRRDRRDRRVRGADDLAGVPGGARRRRRGGAGKLRRGAGRPRDPGRGDAAARRLRGLPADPRGVPGPDPDADRARRHRRQDPRPRPRGRRLPHQAVRPPGTARAPACARPARGDPVGRVGRRVRERRPVDRLRGARGPPGRGHRSSDVDRVSAPRGAGPPRRLRPPTPPAAGAGVGVGVGGRPGLPEGVRAPAPPEARRRRRAAAVHRDRVGDRVPDDPPGL</sequence>
<feature type="compositionally biased region" description="Gly residues" evidence="1">
    <location>
        <begin position="182"/>
        <end position="192"/>
    </location>
</feature>